<protein>
    <submittedName>
        <fullName evidence="2">Uncharacterized protein</fullName>
    </submittedName>
</protein>
<dbReference type="GeneID" id="18259976"/>
<dbReference type="Proteomes" id="UP000008066">
    <property type="component" value="Unassembled WGS sequence"/>
</dbReference>
<feature type="region of interest" description="Disordered" evidence="1">
    <location>
        <begin position="1"/>
        <end position="30"/>
    </location>
</feature>
<dbReference type="eggNOG" id="ENOG502SIHY">
    <property type="taxonomic scope" value="Eukaryota"/>
</dbReference>
<dbReference type="EMBL" id="GL988046">
    <property type="protein sequence ID" value="EGS17926.1"/>
    <property type="molecule type" value="Genomic_DNA"/>
</dbReference>
<feature type="region of interest" description="Disordered" evidence="1">
    <location>
        <begin position="272"/>
        <end position="362"/>
    </location>
</feature>
<name>G0SER0_CHATD</name>
<organism evidence="3">
    <name type="scientific">Chaetomium thermophilum (strain DSM 1495 / CBS 144.50 / IMI 039719)</name>
    <name type="common">Thermochaetoides thermophila</name>
    <dbReference type="NCBI Taxonomy" id="759272"/>
    <lineage>
        <taxon>Eukaryota</taxon>
        <taxon>Fungi</taxon>
        <taxon>Dikarya</taxon>
        <taxon>Ascomycota</taxon>
        <taxon>Pezizomycotina</taxon>
        <taxon>Sordariomycetes</taxon>
        <taxon>Sordariomycetidae</taxon>
        <taxon>Sordariales</taxon>
        <taxon>Chaetomiaceae</taxon>
        <taxon>Thermochaetoides</taxon>
    </lineage>
</organism>
<evidence type="ECO:0000313" key="2">
    <source>
        <dbReference type="EMBL" id="EGS17926.1"/>
    </source>
</evidence>
<dbReference type="OrthoDB" id="5344482at2759"/>
<dbReference type="OMA" id="GSWHVSW"/>
<proteinExistence type="predicted"/>
<keyword evidence="3" id="KW-1185">Reference proteome</keyword>
<dbReference type="KEGG" id="cthr:CTHT_0059380"/>
<feature type="compositionally biased region" description="Acidic residues" evidence="1">
    <location>
        <begin position="317"/>
        <end position="327"/>
    </location>
</feature>
<evidence type="ECO:0000313" key="3">
    <source>
        <dbReference type="Proteomes" id="UP000008066"/>
    </source>
</evidence>
<feature type="compositionally biased region" description="Basic and acidic residues" evidence="1">
    <location>
        <begin position="337"/>
        <end position="354"/>
    </location>
</feature>
<gene>
    <name evidence="2" type="ORF">CTHT_0059380</name>
</gene>
<sequence length="362" mass="39292">MTSSDQPGPLSEPPEPLDVVETPTSPSSGLALSRFEFETGKANDGTKVLMVEWDSSAWDKGQQRYADRDGKQGDEWDVSWEGKEKTKVLMVRDADVETESSTRRVYFLLPPGASIPTLVTIRRQDKGSCRSNDNDDVVLRTKPMPAIFPAELTGYQAAGRRGVLHTIWAKKRLVDLKAEIEAEARVNGESVGLEMALQEQRWIIDNFGLDPDPDTGLPQPTRLYIPQTSVTVSSPRSPVGGRLGEKLKGLKLATSPTELAAASQEAKKAQMQRSQASITSVLPPSLSNREPGSEGIASIDALVGGGGPTPTAANDQNSDDTAAEDDLFALPMSPRSPEMKRSPFSILHHDKAEQYDALNEPT</sequence>
<evidence type="ECO:0000256" key="1">
    <source>
        <dbReference type="SAM" id="MobiDB-lite"/>
    </source>
</evidence>
<reference evidence="2 3" key="1">
    <citation type="journal article" date="2011" name="Cell">
        <title>Insight into structure and assembly of the nuclear pore complex by utilizing the genome of a eukaryotic thermophile.</title>
        <authorList>
            <person name="Amlacher S."/>
            <person name="Sarges P."/>
            <person name="Flemming D."/>
            <person name="van Noort V."/>
            <person name="Kunze R."/>
            <person name="Devos D.P."/>
            <person name="Arumugam M."/>
            <person name="Bork P."/>
            <person name="Hurt E."/>
        </authorList>
    </citation>
    <scope>NUCLEOTIDE SEQUENCE [LARGE SCALE GENOMIC DNA]</scope>
    <source>
        <strain evidence="3">DSM 1495 / CBS 144.50 / IMI 039719</strain>
    </source>
</reference>
<accession>G0SER0</accession>
<dbReference type="HOGENOM" id="CLU_043294_0_0_1"/>
<dbReference type="RefSeq" id="XP_006696257.1">
    <property type="nucleotide sequence ID" value="XM_006696194.1"/>
</dbReference>
<feature type="compositionally biased region" description="Polar residues" evidence="1">
    <location>
        <begin position="272"/>
        <end position="290"/>
    </location>
</feature>
<dbReference type="AlphaFoldDB" id="G0SER0"/>